<dbReference type="InterPro" id="IPR029058">
    <property type="entry name" value="AB_hydrolase_fold"/>
</dbReference>
<organism evidence="2 3">
    <name type="scientific">Kushneria sinocarnis</name>
    <dbReference type="NCBI Taxonomy" id="595502"/>
    <lineage>
        <taxon>Bacteria</taxon>
        <taxon>Pseudomonadati</taxon>
        <taxon>Pseudomonadota</taxon>
        <taxon>Gammaproteobacteria</taxon>
        <taxon>Oceanospirillales</taxon>
        <taxon>Halomonadaceae</taxon>
        <taxon>Kushneria</taxon>
    </lineage>
</organism>
<comment type="caution">
    <text evidence="2">The sequence shown here is derived from an EMBL/GenBank/DDBJ whole genome shotgun (WGS) entry which is preliminary data.</text>
</comment>
<evidence type="ECO:0000259" key="1">
    <source>
        <dbReference type="Pfam" id="PF09994"/>
    </source>
</evidence>
<dbReference type="PANTHER" id="PTHR33840">
    <property type="match status" value="1"/>
</dbReference>
<feature type="domain" description="T6SS Phospholipase effector Tle1-like catalytic" evidence="1">
    <location>
        <begin position="3"/>
        <end position="252"/>
    </location>
</feature>
<sequence length="333" mass="37490">MSKKIVLCCDGTGQKFQHNKANPLRLYYCLRNDENQISFYDPGVGTFDPEESPNYDAGWLGNLWSNATSVIEGKGLGRGIVRNILDAYRFLMQNYVDGDEVYLFGFSRGAFTAQAVAGMLNKCGLLYQDNDNLIPYVTEIYLTRDNDDIATDFKDTMCRTCKPKFIGVWDTVKSLGPHHQDDYFYGAAADNCDVGRHALSIDEHRKDFYPSVWNTDLGDLEQVWFAGVHADVGGGYADDGLANIALQWMIEQAEQHGVQFRPDRVAEFVPDPADTLHVSLKGFLYEARGARVREVPAAANVHRSVNDRRNSVRNYDPDNLPALDQIEFVPVEH</sequence>
<accession>A0A420WW83</accession>
<keyword evidence="2" id="KW-0378">Hydrolase</keyword>
<protein>
    <submittedName>
        <fullName evidence="2">Putative alpha/beta hydrolase family protein DUF2235</fullName>
    </submittedName>
</protein>
<dbReference type="RefSeq" id="WP_121172851.1">
    <property type="nucleotide sequence ID" value="NZ_RBIN01000005.1"/>
</dbReference>
<name>A0A420WW83_9GAMM</name>
<dbReference type="Gene3D" id="3.40.50.1820">
    <property type="entry name" value="alpha/beta hydrolase"/>
    <property type="match status" value="1"/>
</dbReference>
<dbReference type="InterPro" id="IPR018712">
    <property type="entry name" value="Tle1-like_cat"/>
</dbReference>
<proteinExistence type="predicted"/>
<dbReference type="EMBL" id="RBIN01000005">
    <property type="protein sequence ID" value="RKR03375.1"/>
    <property type="molecule type" value="Genomic_DNA"/>
</dbReference>
<gene>
    <name evidence="2" type="ORF">C7446_1900</name>
</gene>
<dbReference type="GO" id="GO:0016787">
    <property type="term" value="F:hydrolase activity"/>
    <property type="evidence" value="ECO:0007669"/>
    <property type="project" value="UniProtKB-KW"/>
</dbReference>
<dbReference type="Pfam" id="PF09994">
    <property type="entry name" value="T6SS_Tle1-like_cat"/>
    <property type="match status" value="1"/>
</dbReference>
<dbReference type="SUPFAM" id="SSF53474">
    <property type="entry name" value="alpha/beta-Hydrolases"/>
    <property type="match status" value="1"/>
</dbReference>
<keyword evidence="3" id="KW-1185">Reference proteome</keyword>
<evidence type="ECO:0000313" key="2">
    <source>
        <dbReference type="EMBL" id="RKR03375.1"/>
    </source>
</evidence>
<dbReference type="Proteomes" id="UP000281975">
    <property type="component" value="Unassembled WGS sequence"/>
</dbReference>
<dbReference type="AlphaFoldDB" id="A0A420WW83"/>
<dbReference type="PANTHER" id="PTHR33840:SF1">
    <property type="entry name" value="TLE1 PHOSPHOLIPASE DOMAIN-CONTAINING PROTEIN"/>
    <property type="match status" value="1"/>
</dbReference>
<reference evidence="2 3" key="1">
    <citation type="submission" date="2018-10" db="EMBL/GenBank/DDBJ databases">
        <title>Genomic Encyclopedia of Type Strains, Phase IV (KMG-IV): sequencing the most valuable type-strain genomes for metagenomic binning, comparative biology and taxonomic classification.</title>
        <authorList>
            <person name="Goeker M."/>
        </authorList>
    </citation>
    <scope>NUCLEOTIDE SEQUENCE [LARGE SCALE GENOMIC DNA]</scope>
    <source>
        <strain evidence="2 3">DSM 23229</strain>
    </source>
</reference>
<dbReference type="OrthoDB" id="4378831at2"/>
<evidence type="ECO:0000313" key="3">
    <source>
        <dbReference type="Proteomes" id="UP000281975"/>
    </source>
</evidence>